<evidence type="ECO:0000313" key="2">
    <source>
        <dbReference type="EMBL" id="SUK43455.1"/>
    </source>
</evidence>
<dbReference type="PANTHER" id="PTHR46696:SF3">
    <property type="entry name" value="PULCHERRIMINIC ACID SYNTHASE"/>
    <property type="match status" value="1"/>
</dbReference>
<dbReference type="InterPro" id="IPR036396">
    <property type="entry name" value="Cyt_P450_sf"/>
</dbReference>
<reference evidence="2 3" key="1">
    <citation type="submission" date="2018-06" db="EMBL/GenBank/DDBJ databases">
        <authorList>
            <consortium name="Pathogen Informatics"/>
            <person name="Doyle S."/>
        </authorList>
    </citation>
    <scope>NUCLEOTIDE SEQUENCE [LARGE SCALE GENOMIC DNA]</scope>
    <source>
        <strain evidence="2 3">NCTC5664</strain>
    </source>
</reference>
<proteinExistence type="inferred from homology"/>
<sequence length="122" mass="14484">MLKVYNSIFDQAYEIDPIPYFNFLRKHDPVHYEESIDAYFVSKYKDVKYILKNNDIFNTKTLAKRAEPVMKDRVLAQMSGQEHKSKKKAILKGMTGKYLENLMPILEKRTNDIINKHIEKKK</sequence>
<dbReference type="GO" id="GO:0004497">
    <property type="term" value="F:monooxygenase activity"/>
    <property type="evidence" value="ECO:0007669"/>
    <property type="project" value="InterPro"/>
</dbReference>
<dbReference type="EC" id="1.14.-.-" evidence="2"/>
<keyword evidence="2" id="KW-0560">Oxidoreductase</keyword>
<dbReference type="GO" id="GO:0020037">
    <property type="term" value="F:heme binding"/>
    <property type="evidence" value="ECO:0007669"/>
    <property type="project" value="InterPro"/>
</dbReference>
<accession>A0A380DQ11</accession>
<dbReference type="Gene3D" id="1.10.630.10">
    <property type="entry name" value="Cytochrome P450"/>
    <property type="match status" value="1"/>
</dbReference>
<dbReference type="RefSeq" id="WP_258464525.1">
    <property type="nucleotide sequence ID" value="NZ_CP102962.1"/>
</dbReference>
<dbReference type="PANTHER" id="PTHR46696">
    <property type="entry name" value="P450, PUTATIVE (EUROFUNG)-RELATED"/>
    <property type="match status" value="1"/>
</dbReference>
<name>A0A380DQ11_STAAU</name>
<dbReference type="AlphaFoldDB" id="A0A380DQ11"/>
<evidence type="ECO:0000313" key="3">
    <source>
        <dbReference type="Proteomes" id="UP000254502"/>
    </source>
</evidence>
<evidence type="ECO:0000256" key="1">
    <source>
        <dbReference type="ARBA" id="ARBA00010617"/>
    </source>
</evidence>
<gene>
    <name evidence="2" type="primary">cypX_2</name>
    <name evidence="2" type="ORF">NCTC5664_01271</name>
</gene>
<dbReference type="EMBL" id="UHAQ01000002">
    <property type="protein sequence ID" value="SUK43455.1"/>
    <property type="molecule type" value="Genomic_DNA"/>
</dbReference>
<dbReference type="GO" id="GO:0016705">
    <property type="term" value="F:oxidoreductase activity, acting on paired donors, with incorporation or reduction of molecular oxygen"/>
    <property type="evidence" value="ECO:0007669"/>
    <property type="project" value="InterPro"/>
</dbReference>
<dbReference type="Proteomes" id="UP000254502">
    <property type="component" value="Unassembled WGS sequence"/>
</dbReference>
<protein>
    <submittedName>
        <fullName evidence="2">Cytochrome P450 protein</fullName>
        <ecNumber evidence="2">1.14.-.-</ecNumber>
    </submittedName>
</protein>
<comment type="similarity">
    <text evidence="1">Belongs to the cytochrome P450 family.</text>
</comment>
<organism evidence="2 3">
    <name type="scientific">Staphylococcus aureus</name>
    <dbReference type="NCBI Taxonomy" id="1280"/>
    <lineage>
        <taxon>Bacteria</taxon>
        <taxon>Bacillati</taxon>
        <taxon>Bacillota</taxon>
        <taxon>Bacilli</taxon>
        <taxon>Bacillales</taxon>
        <taxon>Staphylococcaceae</taxon>
        <taxon>Staphylococcus</taxon>
    </lineage>
</organism>
<dbReference type="GO" id="GO:0005506">
    <property type="term" value="F:iron ion binding"/>
    <property type="evidence" value="ECO:0007669"/>
    <property type="project" value="InterPro"/>
</dbReference>
<dbReference type="SUPFAM" id="SSF48264">
    <property type="entry name" value="Cytochrome P450"/>
    <property type="match status" value="1"/>
</dbReference>